<keyword evidence="1 3" id="KW-0547">Nucleotide-binding</keyword>
<dbReference type="PROSITE" id="PS00108">
    <property type="entry name" value="PROTEIN_KINASE_ST"/>
    <property type="match status" value="1"/>
</dbReference>
<evidence type="ECO:0000313" key="7">
    <source>
        <dbReference type="Proteomes" id="UP001168821"/>
    </source>
</evidence>
<dbReference type="InterPro" id="IPR011009">
    <property type="entry name" value="Kinase-like_dom_sf"/>
</dbReference>
<accession>A0AA38LZF6</accession>
<gene>
    <name evidence="6" type="ORF">Zmor_004458</name>
</gene>
<evidence type="ECO:0000256" key="4">
    <source>
        <dbReference type="SAM" id="MobiDB-lite"/>
    </source>
</evidence>
<dbReference type="PANTHER" id="PTHR24346">
    <property type="entry name" value="MAP/MICROTUBULE AFFINITY-REGULATING KINASE"/>
    <property type="match status" value="1"/>
</dbReference>
<keyword evidence="2 3" id="KW-0067">ATP-binding</keyword>
<dbReference type="PANTHER" id="PTHR24346:SF30">
    <property type="entry name" value="MATERNAL EMBRYONIC LEUCINE ZIPPER KINASE"/>
    <property type="match status" value="1"/>
</dbReference>
<evidence type="ECO:0000256" key="1">
    <source>
        <dbReference type="ARBA" id="ARBA00022741"/>
    </source>
</evidence>
<dbReference type="AlphaFoldDB" id="A0AA38LZF6"/>
<dbReference type="InterPro" id="IPR000719">
    <property type="entry name" value="Prot_kinase_dom"/>
</dbReference>
<dbReference type="GO" id="GO:0005737">
    <property type="term" value="C:cytoplasm"/>
    <property type="evidence" value="ECO:0007669"/>
    <property type="project" value="TreeGrafter"/>
</dbReference>
<proteinExistence type="predicted"/>
<dbReference type="Proteomes" id="UP001168821">
    <property type="component" value="Unassembled WGS sequence"/>
</dbReference>
<dbReference type="InterPro" id="IPR017441">
    <property type="entry name" value="Protein_kinase_ATP_BS"/>
</dbReference>
<dbReference type="SUPFAM" id="SSF56112">
    <property type="entry name" value="Protein kinase-like (PK-like)"/>
    <property type="match status" value="1"/>
</dbReference>
<feature type="compositionally biased region" description="Basic and acidic residues" evidence="4">
    <location>
        <begin position="69"/>
        <end position="78"/>
    </location>
</feature>
<feature type="region of interest" description="Disordered" evidence="4">
    <location>
        <begin position="69"/>
        <end position="95"/>
    </location>
</feature>
<dbReference type="SMART" id="SM00220">
    <property type="entry name" value="S_TKc"/>
    <property type="match status" value="1"/>
</dbReference>
<protein>
    <recommendedName>
        <fullName evidence="5">Protein kinase domain-containing protein</fullName>
    </recommendedName>
</protein>
<dbReference type="InterPro" id="IPR008271">
    <property type="entry name" value="Ser/Thr_kinase_AS"/>
</dbReference>
<feature type="compositionally biased region" description="Polar residues" evidence="4">
    <location>
        <begin position="79"/>
        <end position="95"/>
    </location>
</feature>
<feature type="domain" description="Protein kinase" evidence="5">
    <location>
        <begin position="19"/>
        <end position="381"/>
    </location>
</feature>
<evidence type="ECO:0000256" key="2">
    <source>
        <dbReference type="ARBA" id="ARBA00022840"/>
    </source>
</evidence>
<dbReference type="CDD" id="cd14003">
    <property type="entry name" value="STKc_AMPK-like"/>
    <property type="match status" value="1"/>
</dbReference>
<evidence type="ECO:0000313" key="6">
    <source>
        <dbReference type="EMBL" id="KAJ3622611.1"/>
    </source>
</evidence>
<feature type="binding site" evidence="3">
    <location>
        <position position="48"/>
    </location>
    <ligand>
        <name>ATP</name>
        <dbReference type="ChEBI" id="CHEBI:30616"/>
    </ligand>
</feature>
<dbReference type="Gene3D" id="3.30.200.20">
    <property type="entry name" value="Phosphorylase Kinase, domain 1"/>
    <property type="match status" value="1"/>
</dbReference>
<dbReference type="GO" id="GO:0005524">
    <property type="term" value="F:ATP binding"/>
    <property type="evidence" value="ECO:0007669"/>
    <property type="project" value="UniProtKB-UniRule"/>
</dbReference>
<dbReference type="FunFam" id="1.10.510.10:FF:000571">
    <property type="entry name" value="Maternal embryonic leucine zipper kinase"/>
    <property type="match status" value="1"/>
</dbReference>
<comment type="caution">
    <text evidence="6">The sequence shown here is derived from an EMBL/GenBank/DDBJ whole genome shotgun (WGS) entry which is preliminary data.</text>
</comment>
<dbReference type="EMBL" id="JALNTZ010001830">
    <property type="protein sequence ID" value="KAJ3622611.1"/>
    <property type="molecule type" value="Genomic_DNA"/>
</dbReference>
<organism evidence="6 7">
    <name type="scientific">Zophobas morio</name>
    <dbReference type="NCBI Taxonomy" id="2755281"/>
    <lineage>
        <taxon>Eukaryota</taxon>
        <taxon>Metazoa</taxon>
        <taxon>Ecdysozoa</taxon>
        <taxon>Arthropoda</taxon>
        <taxon>Hexapoda</taxon>
        <taxon>Insecta</taxon>
        <taxon>Pterygota</taxon>
        <taxon>Neoptera</taxon>
        <taxon>Endopterygota</taxon>
        <taxon>Coleoptera</taxon>
        <taxon>Polyphaga</taxon>
        <taxon>Cucujiformia</taxon>
        <taxon>Tenebrionidae</taxon>
        <taxon>Zophobas</taxon>
    </lineage>
</organism>
<dbReference type="GO" id="GO:0035556">
    <property type="term" value="P:intracellular signal transduction"/>
    <property type="evidence" value="ECO:0007669"/>
    <property type="project" value="TreeGrafter"/>
</dbReference>
<dbReference type="GO" id="GO:0004674">
    <property type="term" value="F:protein serine/threonine kinase activity"/>
    <property type="evidence" value="ECO:0007669"/>
    <property type="project" value="TreeGrafter"/>
</dbReference>
<keyword evidence="7" id="KW-1185">Reference proteome</keyword>
<sequence>MGKSNVNVKLKGGKVLLGYKVGRTIGRGAFSKVKLAEHRGTRETVAVKIISKERLESSYRKRVEDLKKKKRREFEKTQRNTPRKVNNSSPTGYTKTTRRINSEALIATFPWNFRLLSSPRAYSHTCEKLGKDQKVQKLCDKHEAQPNTAVTSKSIRKKLDVDITEILPGHFSRRLSKEVRLLQVLEHPHIIRLYQVIETEQEYYIVTQYAPGGEMIDFIARKGKLPETQARYFFRQIISAVDHCHKSGILHRDLKLENILLSEKNEVLISDFGLGRTFKPENLCDTFCGTPLYASPELVSGVQYQGPPADVWAMGVVLFAMIAGRHPFRAKNMSQLYKKIREVDYKMPSCSESLKKLFKSIFVKSAEARATVDDLRLHEWVMEINDGKLSYSHHHCRVRYVNYLKTIARSILHQAKTDSTVKNFITNLKKFVTNEKEIDLLEWNAVAEKFECYRIIHTENSGYQLSICKESEALQEGAMNSKYGISLSPAIVYLIYKLSPKN</sequence>
<dbReference type="Pfam" id="PF00069">
    <property type="entry name" value="Pkinase"/>
    <property type="match status" value="1"/>
</dbReference>
<reference evidence="6" key="1">
    <citation type="journal article" date="2023" name="G3 (Bethesda)">
        <title>Whole genome assemblies of Zophobas morio and Tenebrio molitor.</title>
        <authorList>
            <person name="Kaur S."/>
            <person name="Stinson S.A."/>
            <person name="diCenzo G.C."/>
        </authorList>
    </citation>
    <scope>NUCLEOTIDE SEQUENCE</scope>
    <source>
        <strain evidence="6">QUZm001</strain>
    </source>
</reference>
<name>A0AA38LZF6_9CUCU</name>
<dbReference type="PROSITE" id="PS00107">
    <property type="entry name" value="PROTEIN_KINASE_ATP"/>
    <property type="match status" value="1"/>
</dbReference>
<dbReference type="Gene3D" id="1.10.510.10">
    <property type="entry name" value="Transferase(Phosphotransferase) domain 1"/>
    <property type="match status" value="1"/>
</dbReference>
<evidence type="ECO:0000256" key="3">
    <source>
        <dbReference type="PROSITE-ProRule" id="PRU10141"/>
    </source>
</evidence>
<evidence type="ECO:0000259" key="5">
    <source>
        <dbReference type="PROSITE" id="PS50011"/>
    </source>
</evidence>
<dbReference type="PROSITE" id="PS50011">
    <property type="entry name" value="PROTEIN_KINASE_DOM"/>
    <property type="match status" value="1"/>
</dbReference>